<dbReference type="eggNOG" id="COG3193">
    <property type="taxonomic scope" value="Bacteria"/>
</dbReference>
<dbReference type="STRING" id="537970.HCAN_0933"/>
<name>C5ZWX9_9HELI</name>
<reference evidence="1 2" key="1">
    <citation type="journal article" date="2009" name="J. Bacteriol.">
        <title>Genome sequence of the emerging pathogen Helicobacter canadensis.</title>
        <authorList>
            <person name="Loman N.J."/>
            <person name="Snyder L.A."/>
            <person name="Linton J.D."/>
            <person name="Langdon R."/>
            <person name="Lawson A.J."/>
            <person name="Weinstock G.M."/>
            <person name="Wren B.W."/>
            <person name="Pallen M.J."/>
        </authorList>
    </citation>
    <scope>NUCLEOTIDE SEQUENCE [LARGE SCALE GENOMIC DNA]</scope>
    <source>
        <strain evidence="1 2">MIT 98-5491</strain>
    </source>
</reference>
<proteinExistence type="predicted"/>
<dbReference type="Gene3D" id="3.30.450.150">
    <property type="entry name" value="Haem-degrading domain"/>
    <property type="match status" value="1"/>
</dbReference>
<sequence>MLSLVSLESKGITMLKKLLFIVCSCVSQMSGAAFVQVPVLSNEAVQGILQKASAFAVQHNHAVSITIVDRSGQVLAVFRDYNAGVHTLRSSYKKAYTANSQKKETADIAKGIREGKIPEDLKFLDENFSFLDGGIPIVIDGVVVGGIGVGGAHGSEDVAVAKAGLEFLSK</sequence>
<accession>C5ZWX9</accession>
<dbReference type="PANTHER" id="PTHR34309:SF1">
    <property type="entry name" value="PROTEIN GLCG"/>
    <property type="match status" value="1"/>
</dbReference>
<dbReference type="SUPFAM" id="SSF143744">
    <property type="entry name" value="GlcG-like"/>
    <property type="match status" value="1"/>
</dbReference>
<dbReference type="InterPro" id="IPR038084">
    <property type="entry name" value="PduO/GlcC-like_sf"/>
</dbReference>
<gene>
    <name evidence="1" type="ORF">HCAN_0933</name>
</gene>
<dbReference type="HOGENOM" id="CLU_103773_0_1_7"/>
<dbReference type="InterPro" id="IPR005624">
    <property type="entry name" value="PduO/GlcC-like"/>
</dbReference>
<protein>
    <recommendedName>
        <fullName evidence="3">GlcG protein</fullName>
    </recommendedName>
</protein>
<evidence type="ECO:0008006" key="3">
    <source>
        <dbReference type="Google" id="ProtNLM"/>
    </source>
</evidence>
<organism evidence="1 2">
    <name type="scientific">Helicobacter canadensis MIT 98-5491</name>
    <dbReference type="NCBI Taxonomy" id="537970"/>
    <lineage>
        <taxon>Bacteria</taxon>
        <taxon>Pseudomonadati</taxon>
        <taxon>Campylobacterota</taxon>
        <taxon>Epsilonproteobacteria</taxon>
        <taxon>Campylobacterales</taxon>
        <taxon>Helicobacteraceae</taxon>
        <taxon>Helicobacter</taxon>
    </lineage>
</organism>
<dbReference type="AlphaFoldDB" id="C5ZWX9"/>
<dbReference type="EMBL" id="CM000776">
    <property type="protein sequence ID" value="EES89647.1"/>
    <property type="molecule type" value="Genomic_DNA"/>
</dbReference>
<dbReference type="PANTHER" id="PTHR34309">
    <property type="entry name" value="SLR1406 PROTEIN"/>
    <property type="match status" value="1"/>
</dbReference>
<keyword evidence="2" id="KW-1185">Reference proteome</keyword>
<dbReference type="Pfam" id="PF03928">
    <property type="entry name" value="HbpS-like"/>
    <property type="match status" value="1"/>
</dbReference>
<dbReference type="Proteomes" id="UP000007032">
    <property type="component" value="Chromosome"/>
</dbReference>
<evidence type="ECO:0000313" key="2">
    <source>
        <dbReference type="Proteomes" id="UP000007032"/>
    </source>
</evidence>
<evidence type="ECO:0000313" key="1">
    <source>
        <dbReference type="EMBL" id="EES89647.1"/>
    </source>
</evidence>
<dbReference type="InterPro" id="IPR052517">
    <property type="entry name" value="GlcG_carb_metab_protein"/>
</dbReference>